<organism evidence="3 4">
    <name type="scientific">Epidermidibacterium keratini</name>
    <dbReference type="NCBI Taxonomy" id="1891644"/>
    <lineage>
        <taxon>Bacteria</taxon>
        <taxon>Bacillati</taxon>
        <taxon>Actinomycetota</taxon>
        <taxon>Actinomycetes</taxon>
        <taxon>Sporichthyales</taxon>
        <taxon>Sporichthyaceae</taxon>
        <taxon>Epidermidibacterium</taxon>
    </lineage>
</organism>
<keyword evidence="2" id="KW-0812">Transmembrane</keyword>
<dbReference type="AlphaFoldDB" id="A0A7L4YM02"/>
<keyword evidence="2" id="KW-1133">Transmembrane helix</keyword>
<gene>
    <name evidence="3" type="ORF">EK0264_06130</name>
</gene>
<feature type="compositionally biased region" description="Polar residues" evidence="1">
    <location>
        <begin position="8"/>
        <end position="59"/>
    </location>
</feature>
<feature type="region of interest" description="Disordered" evidence="1">
    <location>
        <begin position="88"/>
        <end position="124"/>
    </location>
</feature>
<evidence type="ECO:0000256" key="1">
    <source>
        <dbReference type="SAM" id="MobiDB-lite"/>
    </source>
</evidence>
<feature type="compositionally biased region" description="Low complexity" evidence="1">
    <location>
        <begin position="88"/>
        <end position="115"/>
    </location>
</feature>
<accession>A0A7L4YM02</accession>
<keyword evidence="4" id="KW-1185">Reference proteome</keyword>
<evidence type="ECO:0000313" key="4">
    <source>
        <dbReference type="Proteomes" id="UP000463857"/>
    </source>
</evidence>
<feature type="region of interest" description="Disordered" evidence="1">
    <location>
        <begin position="1"/>
        <end position="59"/>
    </location>
</feature>
<dbReference type="KEGG" id="eke:EK0264_06130"/>
<protein>
    <submittedName>
        <fullName evidence="3">Uncharacterized protein</fullName>
    </submittedName>
</protein>
<reference evidence="3 4" key="1">
    <citation type="journal article" date="2018" name="Int. J. Syst. Evol. Microbiol.">
        <title>Epidermidibacterium keratini gen. nov., sp. nov., a member of the family Sporichthyaceae, isolated from keratin epidermis.</title>
        <authorList>
            <person name="Lee D.G."/>
            <person name="Trujillo M.E."/>
            <person name="Kang S."/>
            <person name="Nam J.J."/>
            <person name="Kim Y.J."/>
        </authorList>
    </citation>
    <scope>NUCLEOTIDE SEQUENCE [LARGE SCALE GENOMIC DNA]</scope>
    <source>
        <strain evidence="3 4">EPI-7</strain>
    </source>
</reference>
<evidence type="ECO:0000313" key="3">
    <source>
        <dbReference type="EMBL" id="QHB99902.1"/>
    </source>
</evidence>
<name>A0A7L4YM02_9ACTN</name>
<dbReference type="InParanoid" id="A0A7L4YM02"/>
<dbReference type="Proteomes" id="UP000463857">
    <property type="component" value="Chromosome"/>
</dbReference>
<feature type="transmembrane region" description="Helical" evidence="2">
    <location>
        <begin position="64"/>
        <end position="86"/>
    </location>
</feature>
<proteinExistence type="predicted"/>
<dbReference type="RefSeq" id="WP_159543936.1">
    <property type="nucleotide sequence ID" value="NZ_CP047156.1"/>
</dbReference>
<keyword evidence="2" id="KW-0472">Membrane</keyword>
<sequence>MPQPPTQGPQSGAWQQPPTQGPQSGAWQQPPTQGPQSGAWQQPPTQGPQSGAWQQPPTQGPQRLIVAGVVGAAVLAVGVLAGVLVARSSEDSSGSSLQTPITSSSSAQIESKSAEPTQKPADYPGDAELLCDALYEAAPDSALAYPIIGDYPNTRVPENAPAGTYADCWIYTKTVTMDTHPSGGSYESFEYVQLRAQIGGDHQGLTSNQLLESYINEGGADCTDGADDRSGKFDKKPWVEMQCMNQIGQNIMTRVIQSDGVEFVVEVMRAQSSGVFTLDDFDPIADQVLDAVI</sequence>
<dbReference type="EMBL" id="CP047156">
    <property type="protein sequence ID" value="QHB99902.1"/>
    <property type="molecule type" value="Genomic_DNA"/>
</dbReference>
<evidence type="ECO:0000256" key="2">
    <source>
        <dbReference type="SAM" id="Phobius"/>
    </source>
</evidence>